<dbReference type="AlphaFoldDB" id="A0A4R1NBH6"/>
<reference evidence="1 2" key="1">
    <citation type="submission" date="2019-02" db="EMBL/GenBank/DDBJ databases">
        <title>Investigation of anaerobic lignin degradation for improved lignocellulosic biofuels.</title>
        <authorList>
            <person name="Deangelis K."/>
        </authorList>
    </citation>
    <scope>NUCLEOTIDE SEQUENCE [LARGE SCALE GENOMIC DNA]</scope>
    <source>
        <strain evidence="1 2">159R</strain>
    </source>
</reference>
<evidence type="ECO:0000313" key="1">
    <source>
        <dbReference type="EMBL" id="TCL02981.1"/>
    </source>
</evidence>
<dbReference type="EMBL" id="SJOI01000001">
    <property type="protein sequence ID" value="TCL02981.1"/>
    <property type="molecule type" value="Genomic_DNA"/>
</dbReference>
<dbReference type="Proteomes" id="UP000294555">
    <property type="component" value="Unassembled WGS sequence"/>
</dbReference>
<gene>
    <name evidence="1" type="ORF">EZJ58_1021</name>
</gene>
<protein>
    <submittedName>
        <fullName evidence="1">Uncharacterized protein</fullName>
    </submittedName>
</protein>
<name>A0A4R1NBH6_9GAMM</name>
<accession>A0A4R1NBH6</accession>
<organism evidence="1 2">
    <name type="scientific">Sodalis ligni</name>
    <dbReference type="NCBI Taxonomy" id="2697027"/>
    <lineage>
        <taxon>Bacteria</taxon>
        <taxon>Pseudomonadati</taxon>
        <taxon>Pseudomonadota</taxon>
        <taxon>Gammaproteobacteria</taxon>
        <taxon>Enterobacterales</taxon>
        <taxon>Bruguierivoracaceae</taxon>
        <taxon>Sodalis</taxon>
    </lineage>
</organism>
<sequence length="31" mass="3612">MQNQMPVENEVEDEVEVIVEDKERTCGAYNL</sequence>
<evidence type="ECO:0000313" key="2">
    <source>
        <dbReference type="Proteomes" id="UP000294555"/>
    </source>
</evidence>
<comment type="caution">
    <text evidence="1">The sequence shown here is derived from an EMBL/GenBank/DDBJ whole genome shotgun (WGS) entry which is preliminary data.</text>
</comment>
<keyword evidence="2" id="KW-1185">Reference proteome</keyword>
<proteinExistence type="predicted"/>